<feature type="transmembrane region" description="Helical" evidence="1">
    <location>
        <begin position="146"/>
        <end position="166"/>
    </location>
</feature>
<feature type="transmembrane region" description="Helical" evidence="1">
    <location>
        <begin position="50"/>
        <end position="71"/>
    </location>
</feature>
<dbReference type="EMBL" id="JAPPUX010000001">
    <property type="protein sequence ID" value="MCY4725307.1"/>
    <property type="molecule type" value="Genomic_DNA"/>
</dbReference>
<feature type="transmembrane region" description="Helical" evidence="1">
    <location>
        <begin position="116"/>
        <end position="134"/>
    </location>
</feature>
<keyword evidence="1" id="KW-0472">Membrane</keyword>
<dbReference type="InterPro" id="IPR010640">
    <property type="entry name" value="Low_temperature_requirement_A"/>
</dbReference>
<name>A0ABT4CBQ1_9ACTN</name>
<feature type="transmembrane region" description="Helical" evidence="1">
    <location>
        <begin position="172"/>
        <end position="196"/>
    </location>
</feature>
<keyword evidence="1" id="KW-1133">Transmembrane helix</keyword>
<dbReference type="PANTHER" id="PTHR36840:SF1">
    <property type="entry name" value="BLL5714 PROTEIN"/>
    <property type="match status" value="1"/>
</dbReference>
<evidence type="ECO:0000256" key="1">
    <source>
        <dbReference type="SAM" id="Phobius"/>
    </source>
</evidence>
<dbReference type="PANTHER" id="PTHR36840">
    <property type="entry name" value="BLL5714 PROTEIN"/>
    <property type="match status" value="1"/>
</dbReference>
<feature type="transmembrane region" description="Helical" evidence="1">
    <location>
        <begin position="319"/>
        <end position="339"/>
    </location>
</feature>
<feature type="transmembrane region" description="Helical" evidence="1">
    <location>
        <begin position="234"/>
        <end position="259"/>
    </location>
</feature>
<organism evidence="2 3">
    <name type="scientific">Nocardioides pini</name>
    <dbReference type="NCBI Taxonomy" id="2975053"/>
    <lineage>
        <taxon>Bacteria</taxon>
        <taxon>Bacillati</taxon>
        <taxon>Actinomycetota</taxon>
        <taxon>Actinomycetes</taxon>
        <taxon>Propionibacteriales</taxon>
        <taxon>Nocardioidaceae</taxon>
        <taxon>Nocardioides</taxon>
    </lineage>
</organism>
<feature type="transmembrane region" description="Helical" evidence="1">
    <location>
        <begin position="348"/>
        <end position="365"/>
    </location>
</feature>
<evidence type="ECO:0000313" key="2">
    <source>
        <dbReference type="EMBL" id="MCY4725307.1"/>
    </source>
</evidence>
<feature type="transmembrane region" description="Helical" evidence="1">
    <location>
        <begin position="371"/>
        <end position="391"/>
    </location>
</feature>
<reference evidence="2" key="1">
    <citation type="submission" date="2022-08" db="EMBL/GenBank/DDBJ databases">
        <title>Genome sequencing of Nocardioides sp. STR2.</title>
        <authorList>
            <person name="So Y."/>
        </authorList>
    </citation>
    <scope>NUCLEOTIDE SEQUENCE</scope>
    <source>
        <strain evidence="2">STR2</strain>
    </source>
</reference>
<keyword evidence="3" id="KW-1185">Reference proteome</keyword>
<gene>
    <name evidence="2" type="ORF">NYO98_03375</name>
</gene>
<protein>
    <submittedName>
        <fullName evidence="2">Low temperature requirement protein A</fullName>
    </submittedName>
</protein>
<feature type="transmembrane region" description="Helical" evidence="1">
    <location>
        <begin position="83"/>
        <end position="104"/>
    </location>
</feature>
<comment type="caution">
    <text evidence="2">The sequence shown here is derived from an EMBL/GenBank/DDBJ whole genome shotgun (WGS) entry which is preliminary data.</text>
</comment>
<feature type="transmembrane region" description="Helical" evidence="1">
    <location>
        <begin position="208"/>
        <end position="228"/>
    </location>
</feature>
<feature type="transmembrane region" description="Helical" evidence="1">
    <location>
        <begin position="21"/>
        <end position="44"/>
    </location>
</feature>
<feature type="transmembrane region" description="Helical" evidence="1">
    <location>
        <begin position="279"/>
        <end position="299"/>
    </location>
</feature>
<dbReference type="Proteomes" id="UP001074726">
    <property type="component" value="Unassembled WGS sequence"/>
</dbReference>
<dbReference type="Pfam" id="PF06772">
    <property type="entry name" value="LtrA"/>
    <property type="match status" value="1"/>
</dbReference>
<accession>A0ABT4CBQ1</accession>
<proteinExistence type="predicted"/>
<keyword evidence="1" id="KW-0812">Transmembrane</keyword>
<evidence type="ECO:0000313" key="3">
    <source>
        <dbReference type="Proteomes" id="UP001074726"/>
    </source>
</evidence>
<dbReference type="RefSeq" id="WP_268110112.1">
    <property type="nucleotide sequence ID" value="NZ_JAPPUX010000001.1"/>
</dbReference>
<sequence>MAQVRQPRIHRRGEDEEASVSTLELFFDLVFVFALTQVTAFMAQDISARSVVQGVLIVVLLWWAWTGYAWLANVVSAEEPAITVVMLAAMAAMFLLALCIPEAYDDGAGGLDGPLVLALCYLAFRVMHLVMFVVVARDDPVLRAQLARFTPSVFGSSIVLLVAAATEGPTQTWLWVLALVVDYVGTALGGSSGWRLPAPGHFAERHGLIIIVALGESIVAIGVGVAQLPVTWPIIAASLLALFLVQALWWAYFDVSALLGEHVLTREPAATRPRLARNAYSFAHLPLMVGIVLVALGLKKVLEYVADTEHHDLSEPLKGAALGALVLGLVTYLVAHVLFKHLVTHQLSTARLVAAVVLLVAWAPLREVPALGQLGVALLVVVVALGSEAVVHRERRREIRSGRSGH</sequence>